<evidence type="ECO:0000313" key="9">
    <source>
        <dbReference type="Proteomes" id="UP001370348"/>
    </source>
</evidence>
<name>A0ABZ2LKD4_9BACT</name>
<comment type="subcellular location">
    <subcellularLocation>
        <location evidence="1">Cell membrane</location>
        <topology evidence="1">Multi-pass membrane protein</topology>
    </subcellularLocation>
</comment>
<comment type="similarity">
    <text evidence="2">Belongs to the UPF0719 family.</text>
</comment>
<evidence type="ECO:0000256" key="1">
    <source>
        <dbReference type="ARBA" id="ARBA00004651"/>
    </source>
</evidence>
<gene>
    <name evidence="8" type="ORF">LZC94_26410</name>
</gene>
<dbReference type="EMBL" id="CP089984">
    <property type="protein sequence ID" value="WXB11391.1"/>
    <property type="molecule type" value="Genomic_DNA"/>
</dbReference>
<evidence type="ECO:0000256" key="6">
    <source>
        <dbReference type="ARBA" id="ARBA00023136"/>
    </source>
</evidence>
<accession>A0ABZ2LKD4</accession>
<keyword evidence="9" id="KW-1185">Reference proteome</keyword>
<proteinExistence type="inferred from homology"/>
<evidence type="ECO:0000256" key="3">
    <source>
        <dbReference type="ARBA" id="ARBA00022475"/>
    </source>
</evidence>
<feature type="transmembrane region" description="Helical" evidence="7">
    <location>
        <begin position="49"/>
        <end position="70"/>
    </location>
</feature>
<evidence type="ECO:0000256" key="4">
    <source>
        <dbReference type="ARBA" id="ARBA00022692"/>
    </source>
</evidence>
<dbReference type="Proteomes" id="UP001370348">
    <property type="component" value="Chromosome"/>
</dbReference>
<protein>
    <submittedName>
        <fullName evidence="8">DUF350 domain-containing protein</fullName>
    </submittedName>
</protein>
<evidence type="ECO:0000256" key="7">
    <source>
        <dbReference type="SAM" id="Phobius"/>
    </source>
</evidence>
<dbReference type="RefSeq" id="WP_394821009.1">
    <property type="nucleotide sequence ID" value="NZ_CP089984.1"/>
</dbReference>
<keyword evidence="6 7" id="KW-0472">Membrane</keyword>
<reference evidence="8 9" key="1">
    <citation type="submission" date="2021-12" db="EMBL/GenBank/DDBJ databases">
        <title>Discovery of the Pendulisporaceae a myxobacterial family with distinct sporulation behavior and unique specialized metabolism.</title>
        <authorList>
            <person name="Garcia R."/>
            <person name="Popoff A."/>
            <person name="Bader C.D."/>
            <person name="Loehr J."/>
            <person name="Walesch S."/>
            <person name="Walt C."/>
            <person name="Boldt J."/>
            <person name="Bunk B."/>
            <person name="Haeckl F.J.F.P.J."/>
            <person name="Gunesch A.P."/>
            <person name="Birkelbach J."/>
            <person name="Nuebel U."/>
            <person name="Pietschmann T."/>
            <person name="Bach T."/>
            <person name="Mueller R."/>
        </authorList>
    </citation>
    <scope>NUCLEOTIDE SEQUENCE [LARGE SCALE GENOMIC DNA]</scope>
    <source>
        <strain evidence="8 9">MSr11954</strain>
    </source>
</reference>
<evidence type="ECO:0000256" key="5">
    <source>
        <dbReference type="ARBA" id="ARBA00022989"/>
    </source>
</evidence>
<keyword evidence="3" id="KW-1003">Cell membrane</keyword>
<keyword evidence="4 7" id="KW-0812">Transmembrane</keyword>
<organism evidence="8 9">
    <name type="scientific">Pendulispora albinea</name>
    <dbReference type="NCBI Taxonomy" id="2741071"/>
    <lineage>
        <taxon>Bacteria</taxon>
        <taxon>Pseudomonadati</taxon>
        <taxon>Myxococcota</taxon>
        <taxon>Myxococcia</taxon>
        <taxon>Myxococcales</taxon>
        <taxon>Sorangiineae</taxon>
        <taxon>Pendulisporaceae</taxon>
        <taxon>Pendulispora</taxon>
    </lineage>
</organism>
<evidence type="ECO:0000256" key="2">
    <source>
        <dbReference type="ARBA" id="ARBA00005779"/>
    </source>
</evidence>
<keyword evidence="5 7" id="KW-1133">Transmembrane helix</keyword>
<dbReference type="Pfam" id="PF03994">
    <property type="entry name" value="DUF350"/>
    <property type="match status" value="1"/>
</dbReference>
<dbReference type="InterPro" id="IPR007140">
    <property type="entry name" value="DUF350"/>
</dbReference>
<sequence>MNAMAIVQSAVMSLVFSGIGLVMFLIAFKAIQWLAPFSIRKELEEDQNTAVGILMGAVMLGLAIIIAAAIHG</sequence>
<feature type="transmembrane region" description="Helical" evidence="7">
    <location>
        <begin position="6"/>
        <end position="28"/>
    </location>
</feature>
<evidence type="ECO:0000313" key="8">
    <source>
        <dbReference type="EMBL" id="WXB11391.1"/>
    </source>
</evidence>